<protein>
    <submittedName>
        <fullName evidence="1">22030_t:CDS:1</fullName>
    </submittedName>
</protein>
<keyword evidence="2" id="KW-1185">Reference proteome</keyword>
<dbReference type="Proteomes" id="UP000789405">
    <property type="component" value="Unassembled WGS sequence"/>
</dbReference>
<organism evidence="1 2">
    <name type="scientific">Dentiscutata erythropus</name>
    <dbReference type="NCBI Taxonomy" id="1348616"/>
    <lineage>
        <taxon>Eukaryota</taxon>
        <taxon>Fungi</taxon>
        <taxon>Fungi incertae sedis</taxon>
        <taxon>Mucoromycota</taxon>
        <taxon>Glomeromycotina</taxon>
        <taxon>Glomeromycetes</taxon>
        <taxon>Diversisporales</taxon>
        <taxon>Gigasporaceae</taxon>
        <taxon>Dentiscutata</taxon>
    </lineage>
</organism>
<reference evidence="1" key="1">
    <citation type="submission" date="2021-06" db="EMBL/GenBank/DDBJ databases">
        <authorList>
            <person name="Kallberg Y."/>
            <person name="Tangrot J."/>
            <person name="Rosling A."/>
        </authorList>
    </citation>
    <scope>NUCLEOTIDE SEQUENCE</scope>
    <source>
        <strain evidence="1">MA453B</strain>
    </source>
</reference>
<dbReference type="AlphaFoldDB" id="A0A9N9FYD2"/>
<name>A0A9N9FYD2_9GLOM</name>
<proteinExistence type="predicted"/>
<evidence type="ECO:0000313" key="2">
    <source>
        <dbReference type="Proteomes" id="UP000789405"/>
    </source>
</evidence>
<accession>A0A9N9FYD2</accession>
<dbReference type="OrthoDB" id="10407891at2759"/>
<dbReference type="Gene3D" id="3.30.160.360">
    <property type="match status" value="1"/>
</dbReference>
<comment type="caution">
    <text evidence="1">The sequence shown here is derived from an EMBL/GenBank/DDBJ whole genome shotgun (WGS) entry which is preliminary data.</text>
</comment>
<evidence type="ECO:0000313" key="1">
    <source>
        <dbReference type="EMBL" id="CAG8564614.1"/>
    </source>
</evidence>
<sequence length="298" mass="34779">MSFESKYPKNNPFSLKQNHTIYTYHIINEGYYPSKDIICYTSTHTRSHIVECEIEYQSNRPVFRIKFKENSQQYIVESDKSPSKVANKYLNVRKSSNTCSRISGVHIFGLNIIDVKHERKCKIFESEALNFYNPIDQPILQEVRFNVQSKNYSATYCNEKEQNIDADLTALEAGLPREHNVANVKQKINEKMGENILIFVIDIKNSFLTTNETSYITDKDIEEEMLQYVGKAGYRPITNILLFKILDLLYFGPQVCIMKNYCFTESTKGAYQELREFRLLDDLTHTLSTFSELVWKVS</sequence>
<dbReference type="EMBL" id="CAJVPY010002555">
    <property type="protein sequence ID" value="CAG8564614.1"/>
    <property type="molecule type" value="Genomic_DNA"/>
</dbReference>
<gene>
    <name evidence="1" type="ORF">DERYTH_LOCUS5906</name>
</gene>